<organism evidence="2 3">
    <name type="scientific">Rhodopirellula baltica (strain DSM 10527 / NCIMB 13988 / SH1)</name>
    <dbReference type="NCBI Taxonomy" id="243090"/>
    <lineage>
        <taxon>Bacteria</taxon>
        <taxon>Pseudomonadati</taxon>
        <taxon>Planctomycetota</taxon>
        <taxon>Planctomycetia</taxon>
        <taxon>Pirellulales</taxon>
        <taxon>Pirellulaceae</taxon>
        <taxon>Rhodopirellula</taxon>
    </lineage>
</organism>
<accession>Q7UI79</accession>
<protein>
    <recommendedName>
        <fullName evidence="1">DUF11 domain-containing protein</fullName>
    </recommendedName>
</protein>
<reference evidence="2 3" key="1">
    <citation type="journal article" date="2003" name="Proc. Natl. Acad. Sci. U.S.A.">
        <title>Complete genome sequence of the marine planctomycete Pirellula sp. strain 1.</title>
        <authorList>
            <person name="Gloeckner F.O."/>
            <person name="Kube M."/>
            <person name="Bauer M."/>
            <person name="Teeling H."/>
            <person name="Lombardot T."/>
            <person name="Ludwig W."/>
            <person name="Gade D."/>
            <person name="Beck A."/>
            <person name="Borzym K."/>
            <person name="Heitmann K."/>
            <person name="Rabus R."/>
            <person name="Schlesner H."/>
            <person name="Amann R."/>
            <person name="Reinhardt R."/>
        </authorList>
    </citation>
    <scope>NUCLEOTIDE SEQUENCE [LARGE SCALE GENOMIC DNA]</scope>
    <source>
        <strain evidence="3">DSM 10527 / NCIMB 13988 / SH1</strain>
    </source>
</reference>
<dbReference type="InterPro" id="IPR047589">
    <property type="entry name" value="DUF11_rpt"/>
</dbReference>
<dbReference type="AlphaFoldDB" id="Q7UI79"/>
<dbReference type="PATRIC" id="fig|243090.15.peg.6162"/>
<dbReference type="EnsemblBacteria" id="CAD77735">
    <property type="protein sequence ID" value="CAD77735"/>
    <property type="gene ID" value="RB12700"/>
</dbReference>
<evidence type="ECO:0000313" key="3">
    <source>
        <dbReference type="Proteomes" id="UP000001025"/>
    </source>
</evidence>
<dbReference type="InterPro" id="IPR051172">
    <property type="entry name" value="Chlamydia_OmcB"/>
</dbReference>
<proteinExistence type="predicted"/>
<dbReference type="STRING" id="243090.RB12700"/>
<gene>
    <name evidence="2" type="ordered locus">RB12700</name>
</gene>
<dbReference type="InterPro" id="IPR001434">
    <property type="entry name" value="OmcB-like_DUF11"/>
</dbReference>
<evidence type="ECO:0000313" key="2">
    <source>
        <dbReference type="EMBL" id="CAD77735.1"/>
    </source>
</evidence>
<dbReference type="OrthoDB" id="252486at2"/>
<dbReference type="Proteomes" id="UP000001025">
    <property type="component" value="Chromosome"/>
</dbReference>
<evidence type="ECO:0000259" key="1">
    <source>
        <dbReference type="Pfam" id="PF01345"/>
    </source>
</evidence>
<sequence>MGPYLQAGIMMQPAHLSEFAVQSQPTPHARLCLAWFATGLVALLISGCATPVASPTKSLTSKPVPTNSPVHQIAQAPTGAAKPALDVASLYGSTSVTSNVSGANATINRPAIAQVGFRDRAACDCGNTACAGQCGSAAGVSSDCVACQPMPAAPMMRAPWGVDPQEFLCDGGDHDPHARLTRGDVIVGLQPEDTVTHYTTEAGDIEFSASNRVCVYSPRFASVRRITGAIENDRSITVGGTFQPVGPLGIDLDQPGLVMTDTTKIAHSELTRRVDAMRDRNRGVPVENVQQIEVAEDVLALLTNIRQLSLSELDESQLALVERFANAAIAWSIDESVEVEIQDLKPPTLTRDEKVDAVVVYDFPEAGRVNLIKLADKQHAPIGETVTFALRLQNVGDSPVNGVVVTDNLTTRLEYIADSESATLDADFSIQPNQAGSDQLIWKLTEELGVGETVTIEFQCKVR</sequence>
<dbReference type="InParanoid" id="Q7UI79"/>
<dbReference type="eggNOG" id="COG3170">
    <property type="taxonomic scope" value="Bacteria"/>
</dbReference>
<dbReference type="KEGG" id="rba:RB12700"/>
<dbReference type="EMBL" id="BX294155">
    <property type="protein sequence ID" value="CAD77735.1"/>
    <property type="molecule type" value="Genomic_DNA"/>
</dbReference>
<dbReference type="Pfam" id="PF01345">
    <property type="entry name" value="DUF11"/>
    <property type="match status" value="1"/>
</dbReference>
<dbReference type="HOGENOM" id="CLU_590348_0_0_0"/>
<feature type="domain" description="DUF11" evidence="1">
    <location>
        <begin position="371"/>
        <end position="462"/>
    </location>
</feature>
<keyword evidence="3" id="KW-1185">Reference proteome</keyword>
<dbReference type="Gene3D" id="2.60.40.740">
    <property type="match status" value="1"/>
</dbReference>
<name>Q7UI79_RHOBA</name>
<dbReference type="NCBIfam" id="TIGR01451">
    <property type="entry name" value="B_ant_repeat"/>
    <property type="match status" value="1"/>
</dbReference>
<dbReference type="PANTHER" id="PTHR34819:SF3">
    <property type="entry name" value="CELL SURFACE PROTEIN"/>
    <property type="match status" value="1"/>
</dbReference>
<dbReference type="PANTHER" id="PTHR34819">
    <property type="entry name" value="LARGE CYSTEINE-RICH PERIPLASMIC PROTEIN OMCB"/>
    <property type="match status" value="1"/>
</dbReference>